<organism evidence="2 3">
    <name type="scientific">Halosaccharopolyspora lacisalsi</name>
    <dbReference type="NCBI Taxonomy" id="1000566"/>
    <lineage>
        <taxon>Bacteria</taxon>
        <taxon>Bacillati</taxon>
        <taxon>Actinomycetota</taxon>
        <taxon>Actinomycetes</taxon>
        <taxon>Pseudonocardiales</taxon>
        <taxon>Pseudonocardiaceae</taxon>
        <taxon>Halosaccharopolyspora</taxon>
    </lineage>
</organism>
<dbReference type="RefSeq" id="WP_182542864.1">
    <property type="nucleotide sequence ID" value="NZ_JACGWZ010000001.1"/>
</dbReference>
<keyword evidence="1" id="KW-1133">Transmembrane helix</keyword>
<evidence type="ECO:0000313" key="2">
    <source>
        <dbReference type="EMBL" id="MBA8823575.1"/>
    </source>
</evidence>
<keyword evidence="1" id="KW-0472">Membrane</keyword>
<evidence type="ECO:0008006" key="4">
    <source>
        <dbReference type="Google" id="ProtNLM"/>
    </source>
</evidence>
<feature type="transmembrane region" description="Helical" evidence="1">
    <location>
        <begin position="30"/>
        <end position="52"/>
    </location>
</feature>
<reference evidence="2 3" key="1">
    <citation type="submission" date="2020-07" db="EMBL/GenBank/DDBJ databases">
        <title>Sequencing the genomes of 1000 actinobacteria strains.</title>
        <authorList>
            <person name="Klenk H.-P."/>
        </authorList>
    </citation>
    <scope>NUCLEOTIDE SEQUENCE [LARGE SCALE GENOMIC DNA]</scope>
    <source>
        <strain evidence="2 3">DSM 45975</strain>
    </source>
</reference>
<evidence type="ECO:0000256" key="1">
    <source>
        <dbReference type="SAM" id="Phobius"/>
    </source>
</evidence>
<protein>
    <recommendedName>
        <fullName evidence="4">DUF3054 domain-containing protein</fullName>
    </recommendedName>
</protein>
<gene>
    <name evidence="2" type="ORF">FHX42_000904</name>
</gene>
<feature type="transmembrane region" description="Helical" evidence="1">
    <location>
        <begin position="91"/>
        <end position="113"/>
    </location>
</feature>
<accession>A0A839DW75</accession>
<keyword evidence="3" id="KW-1185">Reference proteome</keyword>
<keyword evidence="1" id="KW-0812">Transmembrane</keyword>
<proteinExistence type="predicted"/>
<sequence>MRWLWALIADLVVVLLFVLIGRGSHEEGNALVGVVATLWPFAVGTLVGWLVGRGPRHPVSVVPTGLVVWVATVVIGMVLRWATGSGTPVSFIVVTSVFLGVFMLGWRAVALAVRRFRRVRQG</sequence>
<evidence type="ECO:0000313" key="3">
    <source>
        <dbReference type="Proteomes" id="UP000569329"/>
    </source>
</evidence>
<feature type="transmembrane region" description="Helical" evidence="1">
    <location>
        <begin position="7"/>
        <end position="24"/>
    </location>
</feature>
<dbReference type="AlphaFoldDB" id="A0A839DW75"/>
<feature type="transmembrane region" description="Helical" evidence="1">
    <location>
        <begin position="59"/>
        <end position="79"/>
    </location>
</feature>
<name>A0A839DW75_9PSEU</name>
<comment type="caution">
    <text evidence="2">The sequence shown here is derived from an EMBL/GenBank/DDBJ whole genome shotgun (WGS) entry which is preliminary data.</text>
</comment>
<dbReference type="EMBL" id="JACGWZ010000001">
    <property type="protein sequence ID" value="MBA8823575.1"/>
    <property type="molecule type" value="Genomic_DNA"/>
</dbReference>
<dbReference type="Pfam" id="PF11255">
    <property type="entry name" value="DUF3054"/>
    <property type="match status" value="1"/>
</dbReference>
<dbReference type="InterPro" id="IPR021414">
    <property type="entry name" value="DUF3054"/>
</dbReference>
<dbReference type="Proteomes" id="UP000569329">
    <property type="component" value="Unassembled WGS sequence"/>
</dbReference>